<dbReference type="RefSeq" id="WP_368634921.1">
    <property type="nucleotide sequence ID" value="NZ_JBFRHK010000001.1"/>
</dbReference>
<dbReference type="SUPFAM" id="SSF47384">
    <property type="entry name" value="Homodimeric domain of signal transducing histidine kinase"/>
    <property type="match status" value="1"/>
</dbReference>
<dbReference type="EC" id="2.7.13.3" evidence="3"/>
<keyword evidence="5" id="KW-0808">Transferase</keyword>
<dbReference type="InterPro" id="IPR005467">
    <property type="entry name" value="His_kinase_dom"/>
</dbReference>
<dbReference type="Gene3D" id="1.10.287.130">
    <property type="match status" value="1"/>
</dbReference>
<evidence type="ECO:0000313" key="16">
    <source>
        <dbReference type="Proteomes" id="UP001558534"/>
    </source>
</evidence>
<comment type="caution">
    <text evidence="15">The sequence shown here is derived from an EMBL/GenBank/DDBJ whole genome shotgun (WGS) entry which is preliminary data.</text>
</comment>
<accession>A0ABV3VR96</accession>
<evidence type="ECO:0000256" key="3">
    <source>
        <dbReference type="ARBA" id="ARBA00012438"/>
    </source>
</evidence>
<protein>
    <recommendedName>
        <fullName evidence="3">histidine kinase</fullName>
        <ecNumber evidence="3">2.7.13.3</ecNumber>
    </recommendedName>
</protein>
<evidence type="ECO:0000256" key="9">
    <source>
        <dbReference type="ARBA" id="ARBA00022840"/>
    </source>
</evidence>
<keyword evidence="4" id="KW-0597">Phosphoprotein</keyword>
<keyword evidence="16" id="KW-1185">Reference proteome</keyword>
<keyword evidence="7" id="KW-0547">Nucleotide-binding</keyword>
<evidence type="ECO:0000256" key="2">
    <source>
        <dbReference type="ARBA" id="ARBA00004141"/>
    </source>
</evidence>
<reference evidence="15 16" key="1">
    <citation type="submission" date="2024-07" db="EMBL/GenBank/DDBJ databases">
        <title>Characterization of a bacterium isolated from hydrolysated instant sea cucumber by whole-genome sequencing and metabolomics.</title>
        <authorList>
            <person name="Luo X."/>
            <person name="Zhang Z."/>
            <person name="Zheng Z."/>
            <person name="Zhang W."/>
            <person name="Ming T."/>
            <person name="Jiao L."/>
            <person name="Su X."/>
            <person name="Kong F."/>
            <person name="Xu J."/>
        </authorList>
    </citation>
    <scope>NUCLEOTIDE SEQUENCE [LARGE SCALE GENOMIC DNA]</scope>
    <source>
        <strain evidence="15 16">XL-2024</strain>
    </source>
</reference>
<keyword evidence="11" id="KW-0902">Two-component regulatory system</keyword>
<gene>
    <name evidence="15" type="ORF">AB1300_01990</name>
</gene>
<evidence type="ECO:0000256" key="13">
    <source>
        <dbReference type="SAM" id="Phobius"/>
    </source>
</evidence>
<dbReference type="InterPro" id="IPR036097">
    <property type="entry name" value="HisK_dim/P_sf"/>
</dbReference>
<dbReference type="Gene3D" id="3.30.565.10">
    <property type="entry name" value="Histidine kinase-like ATPase, C-terminal domain"/>
    <property type="match status" value="1"/>
</dbReference>
<dbReference type="CDD" id="cd00082">
    <property type="entry name" value="HisKA"/>
    <property type="match status" value="1"/>
</dbReference>
<evidence type="ECO:0000256" key="5">
    <source>
        <dbReference type="ARBA" id="ARBA00022679"/>
    </source>
</evidence>
<comment type="catalytic activity">
    <reaction evidence="1">
        <text>ATP + protein L-histidine = ADP + protein N-phospho-L-histidine.</text>
        <dbReference type="EC" id="2.7.13.3"/>
    </reaction>
</comment>
<evidence type="ECO:0000259" key="14">
    <source>
        <dbReference type="PROSITE" id="PS50109"/>
    </source>
</evidence>
<name>A0ABV3VR96_9BACI</name>
<evidence type="ECO:0000256" key="6">
    <source>
        <dbReference type="ARBA" id="ARBA00022692"/>
    </source>
</evidence>
<dbReference type="InterPro" id="IPR050398">
    <property type="entry name" value="HssS/ArlS-like"/>
</dbReference>
<evidence type="ECO:0000256" key="8">
    <source>
        <dbReference type="ARBA" id="ARBA00022777"/>
    </source>
</evidence>
<dbReference type="Pfam" id="PF02518">
    <property type="entry name" value="HATPase_c"/>
    <property type="match status" value="1"/>
</dbReference>
<dbReference type="PANTHER" id="PTHR45528">
    <property type="entry name" value="SENSOR HISTIDINE KINASE CPXA"/>
    <property type="match status" value="1"/>
</dbReference>
<feature type="transmembrane region" description="Helical" evidence="13">
    <location>
        <begin position="50"/>
        <end position="73"/>
    </location>
</feature>
<feature type="domain" description="Histidine kinase" evidence="14">
    <location>
        <begin position="143"/>
        <end position="332"/>
    </location>
</feature>
<dbReference type="InterPro" id="IPR003661">
    <property type="entry name" value="HisK_dim/P_dom"/>
</dbReference>
<dbReference type="InterPro" id="IPR036890">
    <property type="entry name" value="HATPase_C_sf"/>
</dbReference>
<keyword evidence="10 13" id="KW-1133">Transmembrane helix</keyword>
<feature type="transmembrane region" description="Helical" evidence="13">
    <location>
        <begin position="7"/>
        <end position="30"/>
    </location>
</feature>
<evidence type="ECO:0000256" key="12">
    <source>
        <dbReference type="ARBA" id="ARBA00023136"/>
    </source>
</evidence>
<evidence type="ECO:0000256" key="11">
    <source>
        <dbReference type="ARBA" id="ARBA00023012"/>
    </source>
</evidence>
<organism evidence="15 16">
    <name type="scientific">Lysinibacillus xylanilyticus</name>
    <dbReference type="NCBI Taxonomy" id="582475"/>
    <lineage>
        <taxon>Bacteria</taxon>
        <taxon>Bacillati</taxon>
        <taxon>Bacillota</taxon>
        <taxon>Bacilli</taxon>
        <taxon>Bacillales</taxon>
        <taxon>Bacillaceae</taxon>
        <taxon>Lysinibacillus</taxon>
    </lineage>
</organism>
<keyword evidence="12 13" id="KW-0472">Membrane</keyword>
<dbReference type="PANTHER" id="PTHR45528:SF9">
    <property type="entry name" value="SENSOR HISTIDINE KINASE YBDK"/>
    <property type="match status" value="1"/>
</dbReference>
<keyword evidence="8 15" id="KW-0418">Kinase</keyword>
<evidence type="ECO:0000256" key="7">
    <source>
        <dbReference type="ARBA" id="ARBA00022741"/>
    </source>
</evidence>
<dbReference type="GO" id="GO:0016301">
    <property type="term" value="F:kinase activity"/>
    <property type="evidence" value="ECO:0007669"/>
    <property type="project" value="UniProtKB-KW"/>
</dbReference>
<dbReference type="EMBL" id="JBFRHK010000001">
    <property type="protein sequence ID" value="MEX3743899.1"/>
    <property type="molecule type" value="Genomic_DNA"/>
</dbReference>
<dbReference type="PROSITE" id="PS50109">
    <property type="entry name" value="HIS_KIN"/>
    <property type="match status" value="1"/>
</dbReference>
<evidence type="ECO:0000256" key="10">
    <source>
        <dbReference type="ARBA" id="ARBA00022989"/>
    </source>
</evidence>
<dbReference type="InterPro" id="IPR003594">
    <property type="entry name" value="HATPase_dom"/>
</dbReference>
<dbReference type="Proteomes" id="UP001558534">
    <property type="component" value="Unassembled WGS sequence"/>
</dbReference>
<evidence type="ECO:0000313" key="15">
    <source>
        <dbReference type="EMBL" id="MEX3743899.1"/>
    </source>
</evidence>
<keyword evidence="9" id="KW-0067">ATP-binding</keyword>
<evidence type="ECO:0000256" key="4">
    <source>
        <dbReference type="ARBA" id="ARBA00022553"/>
    </source>
</evidence>
<sequence length="339" mass="39499">MNKKLYLFTLISILFFPIALMISNYIVLGIHLLSDYINGTDTPFIAYENYIYVFSIFFVMVLLYVAFLSRIIINISSEISLLSDLIRDIANDQNYPEPVKTQMLKNIEMKHLGESVNILINSLKYNQVKYKESEELRKRYLDQLAHDIKTPLSIIKINLFYLKTGQNTDEAIIEINKNTDTISTLSDRIYHKNYLNSDSIITHRSPINLEETMNQFMEKWKNALYHKKIKYLSNIEPDIIWTLDKVWFERLFDNVLQNVLYHSEANHLTIEGSKEEGKQKLIIMDNGIGFNPMKKLQQSSRKGLNIINEVPKLLNLHISIESNELGTKIILTHTDISNS</sequence>
<evidence type="ECO:0000256" key="1">
    <source>
        <dbReference type="ARBA" id="ARBA00000085"/>
    </source>
</evidence>
<keyword evidence="6 13" id="KW-0812">Transmembrane</keyword>
<proteinExistence type="predicted"/>
<comment type="subcellular location">
    <subcellularLocation>
        <location evidence="2">Membrane</location>
        <topology evidence="2">Multi-pass membrane protein</topology>
    </subcellularLocation>
</comment>
<dbReference type="SUPFAM" id="SSF55874">
    <property type="entry name" value="ATPase domain of HSP90 chaperone/DNA topoisomerase II/histidine kinase"/>
    <property type="match status" value="1"/>
</dbReference>